<comment type="caution">
    <text evidence="7">The sequence shown here is derived from an EMBL/GenBank/DDBJ whole genome shotgun (WGS) entry which is preliminary data.</text>
</comment>
<dbReference type="GO" id="GO:0016618">
    <property type="term" value="F:hydroxypyruvate reductase [NAD(P)H] activity"/>
    <property type="evidence" value="ECO:0007669"/>
    <property type="project" value="TreeGrafter"/>
</dbReference>
<dbReference type="GO" id="GO:0030267">
    <property type="term" value="F:glyoxylate reductase (NADPH) activity"/>
    <property type="evidence" value="ECO:0007669"/>
    <property type="project" value="TreeGrafter"/>
</dbReference>
<accession>A0A0J8AYI0</accession>
<dbReference type="EMBL" id="JACU01000002">
    <property type="protein sequence ID" value="KMS59255.1"/>
    <property type="molecule type" value="Genomic_DNA"/>
</dbReference>
<dbReference type="CDD" id="cd05301">
    <property type="entry name" value="GDH"/>
    <property type="match status" value="1"/>
</dbReference>
<dbReference type="OrthoDB" id="9793626at2"/>
<evidence type="ECO:0000313" key="7">
    <source>
        <dbReference type="EMBL" id="KMS59255.1"/>
    </source>
</evidence>
<feature type="domain" description="D-isomer specific 2-hydroxyacid dehydrogenase NAD-binding" evidence="6">
    <location>
        <begin position="125"/>
        <end position="304"/>
    </location>
</feature>
<dbReference type="GO" id="GO:0005829">
    <property type="term" value="C:cytosol"/>
    <property type="evidence" value="ECO:0007669"/>
    <property type="project" value="TreeGrafter"/>
</dbReference>
<sequence length="340" mass="36735">MTQHSETFRPIPPRPRVIVTRRLLPSVEARMAELFDVVLNHEDTPMTGTELEAAMRDCDVLVPTVTDIIDAAMIAAACEPGARLGMIASFGAGTEHIDVAAAHAHRIMVTNTPGVFTDDTADLTLALIILVSRRFSENAQTLREGKWAGWGPSVMLGHALGGKTLGIVGMGRIGQAVAHRARAFGMNIRYHNRHRLPAAIENMFAATHVPDLDTLVAEADILTLHCPAGPETMHLMDARRIALMKPGACLVNTGRGQLIDEEALIAALSEERIAGAGLDVFAREPQVDPRLFDLPGLVALPHLGSATYEGRGAAGERLIANIRFWVDGHRPHDMVLPELP</sequence>
<reference evidence="7 8" key="1">
    <citation type="journal article" date="2015" name="G3 (Bethesda)">
        <title>Insights into Ongoing Evolution of the Hexachlorocyclohexane Catabolic Pathway from Comparative Genomics of Ten Sphingomonadaceae Strains.</title>
        <authorList>
            <person name="Pearce S.L."/>
            <person name="Oakeshott J.G."/>
            <person name="Pandey G."/>
        </authorList>
    </citation>
    <scope>NUCLEOTIDE SEQUENCE [LARGE SCALE GENOMIC DNA]</scope>
    <source>
        <strain evidence="7 8">LL02</strain>
    </source>
</reference>
<evidence type="ECO:0000313" key="8">
    <source>
        <dbReference type="Proteomes" id="UP000052268"/>
    </source>
</evidence>
<name>A0A0J8AYI0_9SPHN</name>
<dbReference type="InterPro" id="IPR006139">
    <property type="entry name" value="D-isomer_2_OHA_DH_cat_dom"/>
</dbReference>
<protein>
    <submittedName>
        <fullName evidence="7">2-hydroxyacid dehydrogenase</fullName>
    </submittedName>
</protein>
<evidence type="ECO:0000256" key="2">
    <source>
        <dbReference type="ARBA" id="ARBA00023002"/>
    </source>
</evidence>
<dbReference type="PANTHER" id="PTHR10996:SF283">
    <property type="entry name" value="GLYOXYLATE_HYDROXYPYRUVATE REDUCTASE B"/>
    <property type="match status" value="1"/>
</dbReference>
<feature type="domain" description="D-isomer specific 2-hydroxyacid dehydrogenase catalytic" evidence="5">
    <location>
        <begin position="19"/>
        <end position="335"/>
    </location>
</feature>
<dbReference type="PATRIC" id="fig|1114963.3.peg.610"/>
<dbReference type="PROSITE" id="PS00670">
    <property type="entry name" value="D_2_HYDROXYACID_DH_2"/>
    <property type="match status" value="1"/>
</dbReference>
<organism evidence="7 8">
    <name type="scientific">Novosphingobium barchaimii LL02</name>
    <dbReference type="NCBI Taxonomy" id="1114963"/>
    <lineage>
        <taxon>Bacteria</taxon>
        <taxon>Pseudomonadati</taxon>
        <taxon>Pseudomonadota</taxon>
        <taxon>Alphaproteobacteria</taxon>
        <taxon>Sphingomonadales</taxon>
        <taxon>Sphingomonadaceae</taxon>
        <taxon>Novosphingobium</taxon>
    </lineage>
</organism>
<dbReference type="AlphaFoldDB" id="A0A0J8AYI0"/>
<dbReference type="PROSITE" id="PS00065">
    <property type="entry name" value="D_2_HYDROXYACID_DH_1"/>
    <property type="match status" value="1"/>
</dbReference>
<evidence type="ECO:0000259" key="6">
    <source>
        <dbReference type="Pfam" id="PF02826"/>
    </source>
</evidence>
<evidence type="ECO:0000256" key="4">
    <source>
        <dbReference type="RuleBase" id="RU003719"/>
    </source>
</evidence>
<dbReference type="InterPro" id="IPR036291">
    <property type="entry name" value="NAD(P)-bd_dom_sf"/>
</dbReference>
<dbReference type="InterPro" id="IPR050223">
    <property type="entry name" value="D-isomer_2-hydroxyacid_DH"/>
</dbReference>
<gene>
    <name evidence="7" type="ORF">V474_08555</name>
</gene>
<dbReference type="PANTHER" id="PTHR10996">
    <property type="entry name" value="2-HYDROXYACID DEHYDROGENASE-RELATED"/>
    <property type="match status" value="1"/>
</dbReference>
<dbReference type="Pfam" id="PF02826">
    <property type="entry name" value="2-Hacid_dh_C"/>
    <property type="match status" value="1"/>
</dbReference>
<keyword evidence="2 4" id="KW-0560">Oxidoreductase</keyword>
<evidence type="ECO:0000259" key="5">
    <source>
        <dbReference type="Pfam" id="PF00389"/>
    </source>
</evidence>
<keyword evidence="3" id="KW-0520">NAD</keyword>
<dbReference type="GO" id="GO:0051287">
    <property type="term" value="F:NAD binding"/>
    <property type="evidence" value="ECO:0007669"/>
    <property type="project" value="InterPro"/>
</dbReference>
<proteinExistence type="inferred from homology"/>
<dbReference type="Gene3D" id="3.40.50.720">
    <property type="entry name" value="NAD(P)-binding Rossmann-like Domain"/>
    <property type="match status" value="2"/>
</dbReference>
<dbReference type="InterPro" id="IPR006140">
    <property type="entry name" value="D-isomer_DH_NAD-bd"/>
</dbReference>
<dbReference type="FunFam" id="3.40.50.720:FF:000203">
    <property type="entry name" value="D-3-phosphoglycerate dehydrogenase (SerA)"/>
    <property type="match status" value="1"/>
</dbReference>
<dbReference type="Pfam" id="PF00389">
    <property type="entry name" value="2-Hacid_dh"/>
    <property type="match status" value="1"/>
</dbReference>
<dbReference type="PROSITE" id="PS00671">
    <property type="entry name" value="D_2_HYDROXYACID_DH_3"/>
    <property type="match status" value="1"/>
</dbReference>
<dbReference type="InterPro" id="IPR029753">
    <property type="entry name" value="D-isomer_DH_CS"/>
</dbReference>
<evidence type="ECO:0000256" key="1">
    <source>
        <dbReference type="ARBA" id="ARBA00005854"/>
    </source>
</evidence>
<keyword evidence="8" id="KW-1185">Reference proteome</keyword>
<comment type="similarity">
    <text evidence="1 4">Belongs to the D-isomer specific 2-hydroxyacid dehydrogenase family.</text>
</comment>
<dbReference type="Proteomes" id="UP000052268">
    <property type="component" value="Unassembled WGS sequence"/>
</dbReference>
<dbReference type="InterPro" id="IPR029752">
    <property type="entry name" value="D-isomer_DH_CS1"/>
</dbReference>
<dbReference type="SUPFAM" id="SSF51735">
    <property type="entry name" value="NAD(P)-binding Rossmann-fold domains"/>
    <property type="match status" value="1"/>
</dbReference>
<dbReference type="SUPFAM" id="SSF52283">
    <property type="entry name" value="Formate/glycerate dehydrogenase catalytic domain-like"/>
    <property type="match status" value="1"/>
</dbReference>
<evidence type="ECO:0000256" key="3">
    <source>
        <dbReference type="ARBA" id="ARBA00023027"/>
    </source>
</evidence>
<dbReference type="RefSeq" id="WP_059150041.1">
    <property type="nucleotide sequence ID" value="NZ_KQ130452.1"/>
</dbReference>